<proteinExistence type="predicted"/>
<name>A0A8H4FEB9_COLGL</name>
<dbReference type="Proteomes" id="UP000613401">
    <property type="component" value="Unassembled WGS sequence"/>
</dbReference>
<evidence type="ECO:0000259" key="1">
    <source>
        <dbReference type="Pfam" id="PF06985"/>
    </source>
</evidence>
<dbReference type="PANTHER" id="PTHR33112">
    <property type="entry name" value="DOMAIN PROTEIN, PUTATIVE-RELATED"/>
    <property type="match status" value="1"/>
</dbReference>
<dbReference type="AlphaFoldDB" id="A0A8H4FEB9"/>
<sequence length="151" mass="17363">MIPGMKHMDMVYGGAFCTVIAASGEDANAGVPGMGSLPQYKLYTSEVHPGIKLMLSQGMDTHLKRTQYYTRAWTFQGYFLSPPRIGFDKHQVYYLCRSNAWSEEEEEIRDWGISNDGSVMPMLQSYWKNIKTHIHDAIMTILFYYTDRQLS</sequence>
<dbReference type="EMBL" id="WVTB01000091">
    <property type="protein sequence ID" value="KAF3798725.1"/>
    <property type="molecule type" value="Genomic_DNA"/>
</dbReference>
<evidence type="ECO:0000313" key="2">
    <source>
        <dbReference type="EMBL" id="KAF3798725.1"/>
    </source>
</evidence>
<dbReference type="PANTHER" id="PTHR33112:SF16">
    <property type="entry name" value="HETEROKARYON INCOMPATIBILITY DOMAIN-CONTAINING PROTEIN"/>
    <property type="match status" value="1"/>
</dbReference>
<dbReference type="GeneID" id="69015320"/>
<dbReference type="Pfam" id="PF06985">
    <property type="entry name" value="HET"/>
    <property type="match status" value="1"/>
</dbReference>
<gene>
    <name evidence="2" type="ORF">GCG54_00008179</name>
</gene>
<dbReference type="InterPro" id="IPR010730">
    <property type="entry name" value="HET"/>
</dbReference>
<reference evidence="2" key="2">
    <citation type="submission" date="2020-03" db="EMBL/GenBank/DDBJ databases">
        <authorList>
            <person name="Fu F.-F."/>
            <person name="Chen J."/>
        </authorList>
    </citation>
    <scope>NUCLEOTIDE SEQUENCE</scope>
    <source>
        <strain evidence="2">Lc1</strain>
    </source>
</reference>
<reference evidence="2" key="1">
    <citation type="journal article" date="2020" name="Phytopathology">
        <title>Genome sequence and comparative analysis of Colletotrichum gloeosporioides isolated from Liriodendron leaves.</title>
        <authorList>
            <person name="Fu F.F."/>
            <person name="Hao Z."/>
            <person name="Wang P."/>
            <person name="Lu Y."/>
            <person name="Xue L.J."/>
            <person name="Wei G."/>
            <person name="Tian Y."/>
            <person name="Baishi H."/>
            <person name="Xu H."/>
            <person name="Shi J."/>
            <person name="Cheng T."/>
            <person name="Wang G."/>
            <person name="Yi Y."/>
            <person name="Chen J."/>
        </authorList>
    </citation>
    <scope>NUCLEOTIDE SEQUENCE</scope>
    <source>
        <strain evidence="2">Lc1</strain>
    </source>
</reference>
<comment type="caution">
    <text evidence="2">The sequence shown here is derived from an EMBL/GenBank/DDBJ whole genome shotgun (WGS) entry which is preliminary data.</text>
</comment>
<feature type="domain" description="Heterokaryon incompatibility" evidence="1">
    <location>
        <begin position="6"/>
        <end position="76"/>
    </location>
</feature>
<accession>A0A8H4FEB9</accession>
<protein>
    <recommendedName>
        <fullName evidence="1">Heterokaryon incompatibility domain-containing protein</fullName>
    </recommendedName>
</protein>
<keyword evidence="3" id="KW-1185">Reference proteome</keyword>
<evidence type="ECO:0000313" key="3">
    <source>
        <dbReference type="Proteomes" id="UP000613401"/>
    </source>
</evidence>
<organism evidence="2 3">
    <name type="scientific">Colletotrichum gloeosporioides</name>
    <name type="common">Anthracnose fungus</name>
    <name type="synonym">Glomerella cingulata</name>
    <dbReference type="NCBI Taxonomy" id="474922"/>
    <lineage>
        <taxon>Eukaryota</taxon>
        <taxon>Fungi</taxon>
        <taxon>Dikarya</taxon>
        <taxon>Ascomycota</taxon>
        <taxon>Pezizomycotina</taxon>
        <taxon>Sordariomycetes</taxon>
        <taxon>Hypocreomycetidae</taxon>
        <taxon>Glomerellales</taxon>
        <taxon>Glomerellaceae</taxon>
        <taxon>Colletotrichum</taxon>
        <taxon>Colletotrichum gloeosporioides species complex</taxon>
    </lineage>
</organism>
<dbReference type="RefSeq" id="XP_045257885.1">
    <property type="nucleotide sequence ID" value="XM_045408151.1"/>
</dbReference>